<dbReference type="InterPro" id="IPR056863">
    <property type="entry name" value="LMN_ATRN_NET-like_EGF"/>
</dbReference>
<evidence type="ECO:0000256" key="2">
    <source>
        <dbReference type="ARBA" id="ARBA00022737"/>
    </source>
</evidence>
<proteinExistence type="predicted"/>
<dbReference type="SMART" id="SM00180">
    <property type="entry name" value="EGF_Lam"/>
    <property type="match status" value="1"/>
</dbReference>
<dbReference type="InterPro" id="IPR002049">
    <property type="entry name" value="LE_dom"/>
</dbReference>
<dbReference type="Gene3D" id="2.10.25.10">
    <property type="entry name" value="Laminin"/>
    <property type="match status" value="1"/>
</dbReference>
<keyword evidence="1" id="KW-0732">Signal</keyword>
<dbReference type="Proteomes" id="UP001476798">
    <property type="component" value="Unassembled WGS sequence"/>
</dbReference>
<protein>
    <recommendedName>
        <fullName evidence="7">Laminin EGF-like domain-containing protein</fullName>
    </recommendedName>
</protein>
<sequence>MTQLHIIQKNMATNPQLHLNTSWKVEATGKLRGQVSVFTCSYRDLLINQHLSFTYVTAVNGISVSHVFEEHTHSTHGHKITMPSGHGEDGHSHRKAENGEHSVTENHERGRGGHWTARHGTWKEDEGEREKGKKKGLLKLLISGEPQVKQLLGIIYDNFKDCECYGHSNRCSYIDYLNIVTCVSCKHNTRGQNCQHCRLGYFRNASAELDDENVCIGQSAGSQ</sequence>
<evidence type="ECO:0000256" key="4">
    <source>
        <dbReference type="ARBA" id="ARBA00023180"/>
    </source>
</evidence>
<feature type="compositionally biased region" description="Basic and acidic residues" evidence="6">
    <location>
        <begin position="86"/>
        <end position="111"/>
    </location>
</feature>
<keyword evidence="9" id="KW-1185">Reference proteome</keyword>
<dbReference type="PANTHER" id="PTHR10574:SF27">
    <property type="entry name" value="NETRIN-G2"/>
    <property type="match status" value="1"/>
</dbReference>
<evidence type="ECO:0000256" key="6">
    <source>
        <dbReference type="SAM" id="MobiDB-lite"/>
    </source>
</evidence>
<accession>A0ABV0NI50</accession>
<feature type="domain" description="Laminin EGF-like" evidence="7">
    <location>
        <begin position="182"/>
        <end position="215"/>
    </location>
</feature>
<evidence type="ECO:0000313" key="9">
    <source>
        <dbReference type="Proteomes" id="UP001476798"/>
    </source>
</evidence>
<name>A0ABV0NI50_9TELE</name>
<evidence type="ECO:0000256" key="5">
    <source>
        <dbReference type="ARBA" id="ARBA00023292"/>
    </source>
</evidence>
<keyword evidence="5" id="KW-0424">Laminin EGF-like domain</keyword>
<dbReference type="EMBL" id="JAHRIO010040334">
    <property type="protein sequence ID" value="MEQ2171091.1"/>
    <property type="molecule type" value="Genomic_DNA"/>
</dbReference>
<reference evidence="8 9" key="1">
    <citation type="submission" date="2021-06" db="EMBL/GenBank/DDBJ databases">
        <authorList>
            <person name="Palmer J.M."/>
        </authorList>
    </citation>
    <scope>NUCLEOTIDE SEQUENCE [LARGE SCALE GENOMIC DNA]</scope>
    <source>
        <strain evidence="8 9">GA_2019</strain>
        <tissue evidence="8">Muscle</tissue>
    </source>
</reference>
<dbReference type="PANTHER" id="PTHR10574">
    <property type="entry name" value="NETRIN/LAMININ-RELATED"/>
    <property type="match status" value="1"/>
</dbReference>
<keyword evidence="3" id="KW-1015">Disulfide bond</keyword>
<dbReference type="PROSITE" id="PS01248">
    <property type="entry name" value="EGF_LAM_1"/>
    <property type="match status" value="1"/>
</dbReference>
<feature type="region of interest" description="Disordered" evidence="6">
    <location>
        <begin position="73"/>
        <end position="129"/>
    </location>
</feature>
<organism evidence="8 9">
    <name type="scientific">Goodea atripinnis</name>
    <dbReference type="NCBI Taxonomy" id="208336"/>
    <lineage>
        <taxon>Eukaryota</taxon>
        <taxon>Metazoa</taxon>
        <taxon>Chordata</taxon>
        <taxon>Craniata</taxon>
        <taxon>Vertebrata</taxon>
        <taxon>Euteleostomi</taxon>
        <taxon>Actinopterygii</taxon>
        <taxon>Neopterygii</taxon>
        <taxon>Teleostei</taxon>
        <taxon>Neoteleostei</taxon>
        <taxon>Acanthomorphata</taxon>
        <taxon>Ovalentaria</taxon>
        <taxon>Atherinomorphae</taxon>
        <taxon>Cyprinodontiformes</taxon>
        <taxon>Goodeidae</taxon>
        <taxon>Goodea</taxon>
    </lineage>
</organism>
<keyword evidence="2" id="KW-0677">Repeat</keyword>
<comment type="caution">
    <text evidence="8">The sequence shown here is derived from an EMBL/GenBank/DDBJ whole genome shotgun (WGS) entry which is preliminary data.</text>
</comment>
<evidence type="ECO:0000313" key="8">
    <source>
        <dbReference type="EMBL" id="MEQ2171091.1"/>
    </source>
</evidence>
<dbReference type="Pfam" id="PF24973">
    <property type="entry name" value="EGF_LMN_ATRN"/>
    <property type="match status" value="1"/>
</dbReference>
<dbReference type="SUPFAM" id="SSF57196">
    <property type="entry name" value="EGF/Laminin"/>
    <property type="match status" value="1"/>
</dbReference>
<keyword evidence="4" id="KW-0325">Glycoprotein</keyword>
<evidence type="ECO:0000256" key="3">
    <source>
        <dbReference type="ARBA" id="ARBA00023157"/>
    </source>
</evidence>
<evidence type="ECO:0000256" key="1">
    <source>
        <dbReference type="ARBA" id="ARBA00022729"/>
    </source>
</evidence>
<evidence type="ECO:0000259" key="7">
    <source>
        <dbReference type="PROSITE" id="PS01248"/>
    </source>
</evidence>
<gene>
    <name evidence="8" type="ORF">GOODEAATRI_007139</name>
</gene>
<dbReference type="CDD" id="cd00055">
    <property type="entry name" value="EGF_Lam"/>
    <property type="match status" value="1"/>
</dbReference>
<dbReference type="InterPro" id="IPR050440">
    <property type="entry name" value="Laminin/Netrin_ECM"/>
</dbReference>